<dbReference type="AlphaFoldDB" id="A0A1J5PH16"/>
<organism evidence="1">
    <name type="scientific">mine drainage metagenome</name>
    <dbReference type="NCBI Taxonomy" id="410659"/>
    <lineage>
        <taxon>unclassified sequences</taxon>
        <taxon>metagenomes</taxon>
        <taxon>ecological metagenomes</taxon>
    </lineage>
</organism>
<comment type="caution">
    <text evidence="1">The sequence shown here is derived from an EMBL/GenBank/DDBJ whole genome shotgun (WGS) entry which is preliminary data.</text>
</comment>
<name>A0A1J5PH16_9ZZZZ</name>
<protein>
    <submittedName>
        <fullName evidence="1">Uncharacterized protein</fullName>
    </submittedName>
</protein>
<gene>
    <name evidence="1" type="ORF">GALL_513460</name>
</gene>
<dbReference type="EMBL" id="MLJW01006165">
    <property type="protein sequence ID" value="OIQ67079.1"/>
    <property type="molecule type" value="Genomic_DNA"/>
</dbReference>
<accession>A0A1J5PH16</accession>
<reference evidence="1" key="1">
    <citation type="submission" date="2016-10" db="EMBL/GenBank/DDBJ databases">
        <title>Sequence of Gallionella enrichment culture.</title>
        <authorList>
            <person name="Poehlein A."/>
            <person name="Muehling M."/>
            <person name="Daniel R."/>
        </authorList>
    </citation>
    <scope>NUCLEOTIDE SEQUENCE</scope>
</reference>
<proteinExistence type="predicted"/>
<evidence type="ECO:0000313" key="1">
    <source>
        <dbReference type="EMBL" id="OIQ67079.1"/>
    </source>
</evidence>
<sequence>MLDGQPGQINILAFPHHVLARRTAQFLGRHAPQGFHQTAHADEILEAFGRFGFFQAGQYLTKLAQFAHIANAHAQGHAPGGAKQVAQHRYVVAAGVLKQQRRATGTKRAVAQGGHFQIR</sequence>